<dbReference type="EMBL" id="JAAGAX010000005">
    <property type="protein sequence ID" value="KAF2312990.1"/>
    <property type="molecule type" value="Genomic_DNA"/>
</dbReference>
<dbReference type="InterPro" id="IPR000626">
    <property type="entry name" value="Ubiquitin-like_dom"/>
</dbReference>
<dbReference type="InterPro" id="IPR019956">
    <property type="entry name" value="Ubiquitin_dom"/>
</dbReference>
<dbReference type="Gene3D" id="3.10.20.90">
    <property type="entry name" value="Phosphatidylinositol 3-kinase Catalytic Subunit, Chain A, domain 1"/>
    <property type="match status" value="1"/>
</dbReference>
<feature type="compositionally biased region" description="Polar residues" evidence="1">
    <location>
        <begin position="236"/>
        <end position="250"/>
    </location>
</feature>
<feature type="region of interest" description="Disordered" evidence="1">
    <location>
        <begin position="573"/>
        <end position="615"/>
    </location>
</feature>
<feature type="region of interest" description="Disordered" evidence="1">
    <location>
        <begin position="180"/>
        <end position="205"/>
    </location>
</feature>
<evidence type="ECO:0000259" key="2">
    <source>
        <dbReference type="PROSITE" id="PS50053"/>
    </source>
</evidence>
<dbReference type="PROSITE" id="PS50053">
    <property type="entry name" value="UBIQUITIN_2"/>
    <property type="match status" value="1"/>
</dbReference>
<feature type="region of interest" description="Disordered" evidence="1">
    <location>
        <begin position="399"/>
        <end position="426"/>
    </location>
</feature>
<comment type="caution">
    <text evidence="3">The sequence shown here is derived from an EMBL/GenBank/DDBJ whole genome shotgun (WGS) entry which is preliminary data.</text>
</comment>
<dbReference type="PANTHER" id="PTHR15204:SF0">
    <property type="entry name" value="LARGE PROLINE-RICH PROTEIN BAG6"/>
    <property type="match status" value="1"/>
</dbReference>
<reference evidence="3 4" key="1">
    <citation type="journal article" date="2020" name="Mol. Plant">
        <title>The Chromosome-Based Rubber Tree Genome Provides New Insights into Spurge Genome Evolution and Rubber Biosynthesis.</title>
        <authorList>
            <person name="Liu J."/>
            <person name="Shi C."/>
            <person name="Shi C.C."/>
            <person name="Li W."/>
            <person name="Zhang Q.J."/>
            <person name="Zhang Y."/>
            <person name="Li K."/>
            <person name="Lu H.F."/>
            <person name="Shi C."/>
            <person name="Zhu S.T."/>
            <person name="Xiao Z.Y."/>
            <person name="Nan H."/>
            <person name="Yue Y."/>
            <person name="Zhu X.G."/>
            <person name="Wu Y."/>
            <person name="Hong X.N."/>
            <person name="Fan G.Y."/>
            <person name="Tong Y."/>
            <person name="Zhang D."/>
            <person name="Mao C.L."/>
            <person name="Liu Y.L."/>
            <person name="Hao S.J."/>
            <person name="Liu W.Q."/>
            <person name="Lv M.Q."/>
            <person name="Zhang H.B."/>
            <person name="Liu Y."/>
            <person name="Hu-Tang G.R."/>
            <person name="Wang J.P."/>
            <person name="Wang J.H."/>
            <person name="Sun Y.H."/>
            <person name="Ni S.B."/>
            <person name="Chen W.B."/>
            <person name="Zhang X.C."/>
            <person name="Jiao Y.N."/>
            <person name="Eichler E.E."/>
            <person name="Li G.H."/>
            <person name="Liu X."/>
            <person name="Gao L.Z."/>
        </authorList>
    </citation>
    <scope>NUCLEOTIDE SEQUENCE [LARGE SCALE GENOMIC DNA]</scope>
    <source>
        <strain evidence="4">cv. GT1</strain>
        <tissue evidence="3">Leaf</tissue>
    </source>
</reference>
<dbReference type="SUPFAM" id="SSF54236">
    <property type="entry name" value="Ubiquitin-like"/>
    <property type="match status" value="1"/>
</dbReference>
<feature type="compositionally biased region" description="Polar residues" evidence="1">
    <location>
        <begin position="582"/>
        <end position="598"/>
    </location>
</feature>
<evidence type="ECO:0000313" key="3">
    <source>
        <dbReference type="EMBL" id="KAF2312990.1"/>
    </source>
</evidence>
<feature type="domain" description="Ubiquitin-like" evidence="2">
    <location>
        <begin position="38"/>
        <end position="111"/>
    </location>
</feature>
<dbReference type="PANTHER" id="PTHR15204">
    <property type="entry name" value="LARGE PROLINE-RICH PROTEIN BAG6"/>
    <property type="match status" value="1"/>
</dbReference>
<evidence type="ECO:0000256" key="1">
    <source>
        <dbReference type="SAM" id="MobiDB-lite"/>
    </source>
</evidence>
<dbReference type="Pfam" id="PF00240">
    <property type="entry name" value="ubiquitin"/>
    <property type="match status" value="1"/>
</dbReference>
<dbReference type="GO" id="GO:0031593">
    <property type="term" value="F:polyubiquitin modification-dependent protein binding"/>
    <property type="evidence" value="ECO:0007669"/>
    <property type="project" value="TreeGrafter"/>
</dbReference>
<feature type="region of interest" description="Disordered" evidence="1">
    <location>
        <begin position="232"/>
        <end position="259"/>
    </location>
</feature>
<feature type="compositionally biased region" description="Polar residues" evidence="1">
    <location>
        <begin position="186"/>
        <end position="205"/>
    </location>
</feature>
<proteinExistence type="predicted"/>
<dbReference type="Proteomes" id="UP000467840">
    <property type="component" value="Chromosome 15"/>
</dbReference>
<protein>
    <recommendedName>
        <fullName evidence="2">Ubiquitin-like domain-containing protein</fullName>
    </recommendedName>
</protein>
<feature type="region of interest" description="Disordered" evidence="1">
    <location>
        <begin position="115"/>
        <end position="136"/>
    </location>
</feature>
<accession>A0A6A6MGZ3</accession>
<feature type="compositionally biased region" description="Polar residues" evidence="1">
    <location>
        <begin position="411"/>
        <end position="422"/>
    </location>
</feature>
<dbReference type="GO" id="GO:0036503">
    <property type="term" value="P:ERAD pathway"/>
    <property type="evidence" value="ECO:0007669"/>
    <property type="project" value="TreeGrafter"/>
</dbReference>
<dbReference type="FunFam" id="3.10.20.90:FF:000154">
    <property type="entry name" value="Large proline-rich protein BAG6"/>
    <property type="match status" value="1"/>
</dbReference>
<keyword evidence="4" id="KW-1185">Reference proteome</keyword>
<sequence>MDDFMRSRRVVLNKKEDCGGDQVMASGNQRTNYSEATVEIKIKTLDSQTYTLRVDKSVPVPELKEQIATVTGVLSEQQRLICRGRVLKDDQLLSAYHVEDGHTLHLVVRQPIPPLSDSLPNNDPETDHPSSAFHSQGIRAGPSVLVGAFSISENGDAVLPAFNQIVSAFINSIGVGSGSEGVNLREPSNSGLGDSSGQQQHQATLQPPVVPDSLATLSQYLSQLRHEFGANGGNGNNSHIAATNGSNEQNLDPALPSTAGERGLSRPAFLAEVLFSTRQLLIEQVADCLSHLAQQLEDQANVTDPSVRMSFQANSLRYGALFQNLGALLLELGRTIMTLRVGQTPADAAVNSGPPLFISTLGPNPMMVQPFPFRSGTSFGTTPIGNAEVTRNINVRIRTGSFMPSERDSNSPRPTTGQTNPAVSGAADSVNHATAASLGNLPSIRVSEVRVVPIRTVVAAIPASVRQTFSSSTHSLMGLFHPVLDGVHDVNSEILDSTSDFQFPSDHNRSSPISVGGNVDFQTTATNSTPHVAAANAQEATPTVGIEGAFISNLLHQMMPFIAQNVALGSEVASSGRDAGNTEASTQASDSDVGTSSRPLGDPSFAGPSKRQKRD</sequence>
<dbReference type="AlphaFoldDB" id="A0A6A6MGZ3"/>
<organism evidence="3 4">
    <name type="scientific">Hevea brasiliensis</name>
    <name type="common">Para rubber tree</name>
    <name type="synonym">Siphonia brasiliensis</name>
    <dbReference type="NCBI Taxonomy" id="3981"/>
    <lineage>
        <taxon>Eukaryota</taxon>
        <taxon>Viridiplantae</taxon>
        <taxon>Streptophyta</taxon>
        <taxon>Embryophyta</taxon>
        <taxon>Tracheophyta</taxon>
        <taxon>Spermatophyta</taxon>
        <taxon>Magnoliopsida</taxon>
        <taxon>eudicotyledons</taxon>
        <taxon>Gunneridae</taxon>
        <taxon>Pentapetalae</taxon>
        <taxon>rosids</taxon>
        <taxon>fabids</taxon>
        <taxon>Malpighiales</taxon>
        <taxon>Euphorbiaceae</taxon>
        <taxon>Crotonoideae</taxon>
        <taxon>Micrandreae</taxon>
        <taxon>Hevea</taxon>
    </lineage>
</organism>
<dbReference type="SMART" id="SM00213">
    <property type="entry name" value="UBQ"/>
    <property type="match status" value="1"/>
</dbReference>
<dbReference type="InterPro" id="IPR029071">
    <property type="entry name" value="Ubiquitin-like_domsf"/>
</dbReference>
<evidence type="ECO:0000313" key="4">
    <source>
        <dbReference type="Proteomes" id="UP000467840"/>
    </source>
</evidence>
<dbReference type="GO" id="GO:0071818">
    <property type="term" value="C:BAT3 complex"/>
    <property type="evidence" value="ECO:0007669"/>
    <property type="project" value="TreeGrafter"/>
</dbReference>
<dbReference type="PRINTS" id="PR00348">
    <property type="entry name" value="UBIQUITIN"/>
</dbReference>
<gene>
    <name evidence="3" type="ORF">GH714_008620</name>
</gene>
<dbReference type="GO" id="GO:0051787">
    <property type="term" value="F:misfolded protein binding"/>
    <property type="evidence" value="ECO:0007669"/>
    <property type="project" value="TreeGrafter"/>
</dbReference>
<name>A0A6A6MGZ3_HEVBR</name>